<reference evidence="1 2" key="1">
    <citation type="journal article" date="2024" name="G3 (Bethesda)">
        <title>Genome assembly of Hibiscus sabdariffa L. provides insights into metabolisms of medicinal natural products.</title>
        <authorList>
            <person name="Kim T."/>
        </authorList>
    </citation>
    <scope>NUCLEOTIDE SEQUENCE [LARGE SCALE GENOMIC DNA]</scope>
    <source>
        <strain evidence="1">TK-2024</strain>
        <tissue evidence="1">Old leaves</tissue>
    </source>
</reference>
<evidence type="ECO:0000313" key="2">
    <source>
        <dbReference type="Proteomes" id="UP001472677"/>
    </source>
</evidence>
<keyword evidence="2" id="KW-1185">Reference proteome</keyword>
<comment type="caution">
    <text evidence="1">The sequence shown here is derived from an EMBL/GenBank/DDBJ whole genome shotgun (WGS) entry which is preliminary data.</text>
</comment>
<proteinExistence type="predicted"/>
<dbReference type="Proteomes" id="UP001472677">
    <property type="component" value="Unassembled WGS sequence"/>
</dbReference>
<dbReference type="EMBL" id="JBBPBM010000045">
    <property type="protein sequence ID" value="KAK8522246.1"/>
    <property type="molecule type" value="Genomic_DNA"/>
</dbReference>
<organism evidence="1 2">
    <name type="scientific">Hibiscus sabdariffa</name>
    <name type="common">roselle</name>
    <dbReference type="NCBI Taxonomy" id="183260"/>
    <lineage>
        <taxon>Eukaryota</taxon>
        <taxon>Viridiplantae</taxon>
        <taxon>Streptophyta</taxon>
        <taxon>Embryophyta</taxon>
        <taxon>Tracheophyta</taxon>
        <taxon>Spermatophyta</taxon>
        <taxon>Magnoliopsida</taxon>
        <taxon>eudicotyledons</taxon>
        <taxon>Gunneridae</taxon>
        <taxon>Pentapetalae</taxon>
        <taxon>rosids</taxon>
        <taxon>malvids</taxon>
        <taxon>Malvales</taxon>
        <taxon>Malvaceae</taxon>
        <taxon>Malvoideae</taxon>
        <taxon>Hibiscus</taxon>
    </lineage>
</organism>
<name>A0ABR2CR34_9ROSI</name>
<accession>A0ABR2CR34</accession>
<gene>
    <name evidence="1" type="ORF">V6N12_055964</name>
</gene>
<evidence type="ECO:0000313" key="1">
    <source>
        <dbReference type="EMBL" id="KAK8522246.1"/>
    </source>
</evidence>
<sequence>MTQIHVAGSCRIRVARPSLGDQYLSGQEGKIPRLFGLDLDIWRLLFFYPKVKVKVDVAKVAFGLHQRSGETLTATAS</sequence>
<protein>
    <submittedName>
        <fullName evidence="1">Uncharacterized protein</fullName>
    </submittedName>
</protein>